<dbReference type="Proteomes" id="UP001620461">
    <property type="component" value="Unassembled WGS sequence"/>
</dbReference>
<evidence type="ECO:0000313" key="3">
    <source>
        <dbReference type="Proteomes" id="UP001620461"/>
    </source>
</evidence>
<dbReference type="EMBL" id="JADIKJ010000003">
    <property type="protein sequence ID" value="MFK2899587.1"/>
    <property type="molecule type" value="Genomic_DNA"/>
</dbReference>
<dbReference type="Gene3D" id="3.20.20.80">
    <property type="entry name" value="Glycosidases"/>
    <property type="match status" value="2"/>
</dbReference>
<gene>
    <name evidence="2" type="ORF">ISP15_04500</name>
</gene>
<feature type="region of interest" description="Disordered" evidence="1">
    <location>
        <begin position="113"/>
        <end position="136"/>
    </location>
</feature>
<keyword evidence="3" id="KW-1185">Reference proteome</keyword>
<organism evidence="2 3">
    <name type="scientific">Dyella jejuensis</name>
    <dbReference type="NCBI Taxonomy" id="1432009"/>
    <lineage>
        <taxon>Bacteria</taxon>
        <taxon>Pseudomonadati</taxon>
        <taxon>Pseudomonadota</taxon>
        <taxon>Gammaproteobacteria</taxon>
        <taxon>Lysobacterales</taxon>
        <taxon>Rhodanobacteraceae</taxon>
        <taxon>Dyella</taxon>
    </lineage>
</organism>
<sequence length="136" mass="15099">MVNADFLFAARCLLVGFGSTTRPRTVGSVEDYAKRVRVAAAAIHEVDPDAVVVAGGATNSDMHWFEAFARNDALSAIDYLARFMALARASRYVRGVWWYDLIDDGSDPDNRENRFGLFNQDGTPKPAARRIADSRR</sequence>
<proteinExistence type="predicted"/>
<dbReference type="InterPro" id="IPR017853">
    <property type="entry name" value="GH"/>
</dbReference>
<dbReference type="RefSeq" id="WP_404545554.1">
    <property type="nucleotide sequence ID" value="NZ_JADIKJ010000003.1"/>
</dbReference>
<dbReference type="SUPFAM" id="SSF51445">
    <property type="entry name" value="(Trans)glycosidases"/>
    <property type="match status" value="1"/>
</dbReference>
<evidence type="ECO:0000313" key="2">
    <source>
        <dbReference type="EMBL" id="MFK2899587.1"/>
    </source>
</evidence>
<name>A0ABW8JI88_9GAMM</name>
<evidence type="ECO:0000256" key="1">
    <source>
        <dbReference type="SAM" id="MobiDB-lite"/>
    </source>
</evidence>
<accession>A0ABW8JI88</accession>
<reference evidence="2 3" key="1">
    <citation type="submission" date="2020-10" db="EMBL/GenBank/DDBJ databases">
        <title>Phylogeny of dyella-like bacteria.</title>
        <authorList>
            <person name="Fu J."/>
        </authorList>
    </citation>
    <scope>NUCLEOTIDE SEQUENCE [LARGE SCALE GENOMIC DNA]</scope>
    <source>
        <strain evidence="2 3">JP1</strain>
    </source>
</reference>
<comment type="caution">
    <text evidence="2">The sequence shown here is derived from an EMBL/GenBank/DDBJ whole genome shotgun (WGS) entry which is preliminary data.</text>
</comment>
<protein>
    <submittedName>
        <fullName evidence="2">Uncharacterized protein</fullName>
    </submittedName>
</protein>